<dbReference type="Proteomes" id="UP000515480">
    <property type="component" value="Chromosome"/>
</dbReference>
<dbReference type="InterPro" id="IPR053716">
    <property type="entry name" value="Flag_assembly_chemotaxis_eff"/>
</dbReference>
<evidence type="ECO:0000256" key="6">
    <source>
        <dbReference type="ARBA" id="ARBA00022500"/>
    </source>
</evidence>
<dbReference type="GO" id="GO:0009288">
    <property type="term" value="C:bacterial-type flagellum"/>
    <property type="evidence" value="ECO:0007669"/>
    <property type="project" value="InterPro"/>
</dbReference>
<evidence type="ECO:0000256" key="10">
    <source>
        <dbReference type="ARBA" id="ARBA00023225"/>
    </source>
</evidence>
<dbReference type="RefSeq" id="WP_185979627.1">
    <property type="nucleotide sequence ID" value="NZ_CP060204.1"/>
</dbReference>
<dbReference type="AlphaFoldDB" id="A0A7G7VH12"/>
<dbReference type="NCBIfam" id="TIGR02473">
    <property type="entry name" value="flagell_FliJ"/>
    <property type="match status" value="1"/>
</dbReference>
<dbReference type="EMBL" id="CP060204">
    <property type="protein sequence ID" value="QNH53405.1"/>
    <property type="molecule type" value="Genomic_DNA"/>
</dbReference>
<comment type="similarity">
    <text evidence="2">Belongs to the FliJ family.</text>
</comment>
<keyword evidence="6" id="KW-0145">Chemotaxis</keyword>
<sequence length="155" mass="18580">MKKFRFQLETLLKVTRMKKEEAEVAFAEAVRRLEDARAYQRQLLEEMHQGQLDYENLSKEGTRIKIGTLMSFNRFFGWKRQQIEDQQQVILQANAERQKRLKILMEQMSALKSIEKLKEKRLAEYKAEVLQEEQKMLDEIGLQLTMRNRELEEAV</sequence>
<protein>
    <recommendedName>
        <fullName evidence="3">Flagellar FliJ protein</fullName>
    </recommendedName>
</protein>
<comment type="subcellular location">
    <subcellularLocation>
        <location evidence="1">Cell membrane</location>
        <topology evidence="1">Peripheral membrane protein</topology>
        <orientation evidence="1">Cytoplasmic side</orientation>
    </subcellularLocation>
</comment>
<dbReference type="GO" id="GO:0006935">
    <property type="term" value="P:chemotaxis"/>
    <property type="evidence" value="ECO:0007669"/>
    <property type="project" value="UniProtKB-KW"/>
</dbReference>
<keyword evidence="11" id="KW-0282">Flagellum</keyword>
<keyword evidence="12" id="KW-1185">Reference proteome</keyword>
<evidence type="ECO:0000256" key="1">
    <source>
        <dbReference type="ARBA" id="ARBA00004413"/>
    </source>
</evidence>
<dbReference type="GO" id="GO:0044781">
    <property type="term" value="P:bacterial-type flagellum organization"/>
    <property type="evidence" value="ECO:0007669"/>
    <property type="project" value="UniProtKB-KW"/>
</dbReference>
<evidence type="ECO:0000313" key="12">
    <source>
        <dbReference type="Proteomes" id="UP000515480"/>
    </source>
</evidence>
<dbReference type="GO" id="GO:0071973">
    <property type="term" value="P:bacterial-type flagellum-dependent cell motility"/>
    <property type="evidence" value="ECO:0007669"/>
    <property type="project" value="InterPro"/>
</dbReference>
<reference evidence="11 12" key="1">
    <citation type="submission" date="2020-07" db="EMBL/GenBank/DDBJ databases">
        <title>Complete genome and description of Selenomonas timonensis sp. nov., a new bacterium isolated from a gingivitis subject.</title>
        <authorList>
            <person name="Antezack A."/>
        </authorList>
    </citation>
    <scope>NUCLEOTIDE SEQUENCE [LARGE SCALE GENOMIC DNA]</scope>
    <source>
        <strain evidence="11 12">Marseille-Q3039</strain>
    </source>
</reference>
<keyword evidence="11" id="KW-0969">Cilium</keyword>
<dbReference type="Gene3D" id="1.10.287.1700">
    <property type="match status" value="1"/>
</dbReference>
<evidence type="ECO:0000256" key="3">
    <source>
        <dbReference type="ARBA" id="ARBA00020392"/>
    </source>
</evidence>
<gene>
    <name evidence="11" type="primary">fliJ</name>
    <name evidence="11" type="ORF">H1B31_05650</name>
</gene>
<dbReference type="KEGG" id="stim:H1B31_05650"/>
<evidence type="ECO:0000256" key="5">
    <source>
        <dbReference type="ARBA" id="ARBA00022475"/>
    </source>
</evidence>
<dbReference type="InterPro" id="IPR012823">
    <property type="entry name" value="Flagell_FliJ"/>
</dbReference>
<keyword evidence="11" id="KW-0966">Cell projection</keyword>
<proteinExistence type="inferred from homology"/>
<name>A0A7G7VH12_9FIRM</name>
<dbReference type="GO" id="GO:0005886">
    <property type="term" value="C:plasma membrane"/>
    <property type="evidence" value="ECO:0007669"/>
    <property type="project" value="UniProtKB-SubCell"/>
</dbReference>
<evidence type="ECO:0000256" key="4">
    <source>
        <dbReference type="ARBA" id="ARBA00022448"/>
    </source>
</evidence>
<evidence type="ECO:0000256" key="9">
    <source>
        <dbReference type="ARBA" id="ARBA00023136"/>
    </source>
</evidence>
<keyword evidence="7" id="KW-1005">Bacterial flagellum biogenesis</keyword>
<evidence type="ECO:0000313" key="11">
    <source>
        <dbReference type="EMBL" id="QNH53405.1"/>
    </source>
</evidence>
<dbReference type="Pfam" id="PF02050">
    <property type="entry name" value="FliJ"/>
    <property type="match status" value="1"/>
</dbReference>
<keyword evidence="8" id="KW-0653">Protein transport</keyword>
<evidence type="ECO:0000256" key="2">
    <source>
        <dbReference type="ARBA" id="ARBA00010004"/>
    </source>
</evidence>
<keyword evidence="4" id="KW-0813">Transport</keyword>
<keyword evidence="9" id="KW-0472">Membrane</keyword>
<keyword evidence="5" id="KW-1003">Cell membrane</keyword>
<organism evidence="11 12">
    <name type="scientific">Selenomonas timonae</name>
    <dbReference type="NCBI Taxonomy" id="2754044"/>
    <lineage>
        <taxon>Bacteria</taxon>
        <taxon>Bacillati</taxon>
        <taxon>Bacillota</taxon>
        <taxon>Negativicutes</taxon>
        <taxon>Selenomonadales</taxon>
        <taxon>Selenomonadaceae</taxon>
        <taxon>Selenomonas</taxon>
    </lineage>
</organism>
<evidence type="ECO:0000256" key="7">
    <source>
        <dbReference type="ARBA" id="ARBA00022795"/>
    </source>
</evidence>
<dbReference type="GO" id="GO:0015031">
    <property type="term" value="P:protein transport"/>
    <property type="evidence" value="ECO:0007669"/>
    <property type="project" value="UniProtKB-KW"/>
</dbReference>
<evidence type="ECO:0000256" key="8">
    <source>
        <dbReference type="ARBA" id="ARBA00022927"/>
    </source>
</evidence>
<accession>A0A7G7VH12</accession>
<keyword evidence="10" id="KW-1006">Bacterial flagellum protein export</keyword>